<dbReference type="InterPro" id="IPR006501">
    <property type="entry name" value="Pectinesterase_inhib_dom"/>
</dbReference>
<gene>
    <name evidence="7" type="ORF">CR513_28826</name>
</gene>
<dbReference type="CDD" id="cd15800">
    <property type="entry name" value="PMEI-like_2"/>
    <property type="match status" value="1"/>
</dbReference>
<comment type="caution">
    <text evidence="7">The sequence shown here is derived from an EMBL/GenBank/DDBJ whole genome shotgun (WGS) entry which is preliminary data.</text>
</comment>
<dbReference type="SMART" id="SM00856">
    <property type="entry name" value="PMEI"/>
    <property type="match status" value="1"/>
</dbReference>
<dbReference type="InterPro" id="IPR052421">
    <property type="entry name" value="PCW_Enzyme_Inhibitor"/>
</dbReference>
<dbReference type="PANTHER" id="PTHR36710:SF21">
    <property type="entry name" value="PECTINESTERASE INHIBITOR DOMAIN-CONTAINING PROTEIN"/>
    <property type="match status" value="1"/>
</dbReference>
<dbReference type="Pfam" id="PF04043">
    <property type="entry name" value="PMEI"/>
    <property type="match status" value="1"/>
</dbReference>
<dbReference type="Gene3D" id="1.20.140.40">
    <property type="entry name" value="Invertase/pectin methylesterase inhibitor family protein"/>
    <property type="match status" value="1"/>
</dbReference>
<evidence type="ECO:0000256" key="5">
    <source>
        <dbReference type="SAM" id="SignalP"/>
    </source>
</evidence>
<evidence type="ECO:0000313" key="7">
    <source>
        <dbReference type="EMBL" id="RDX89445.1"/>
    </source>
</evidence>
<dbReference type="AlphaFoldDB" id="A0A371GFW2"/>
<evidence type="ECO:0000313" key="8">
    <source>
        <dbReference type="Proteomes" id="UP000257109"/>
    </source>
</evidence>
<proteinExistence type="inferred from homology"/>
<organism evidence="7 8">
    <name type="scientific">Mucuna pruriens</name>
    <name type="common">Velvet bean</name>
    <name type="synonym">Dolichos pruriens</name>
    <dbReference type="NCBI Taxonomy" id="157652"/>
    <lineage>
        <taxon>Eukaryota</taxon>
        <taxon>Viridiplantae</taxon>
        <taxon>Streptophyta</taxon>
        <taxon>Embryophyta</taxon>
        <taxon>Tracheophyta</taxon>
        <taxon>Spermatophyta</taxon>
        <taxon>Magnoliopsida</taxon>
        <taxon>eudicotyledons</taxon>
        <taxon>Gunneridae</taxon>
        <taxon>Pentapetalae</taxon>
        <taxon>rosids</taxon>
        <taxon>fabids</taxon>
        <taxon>Fabales</taxon>
        <taxon>Fabaceae</taxon>
        <taxon>Papilionoideae</taxon>
        <taxon>50 kb inversion clade</taxon>
        <taxon>NPAAA clade</taxon>
        <taxon>indigoferoid/millettioid clade</taxon>
        <taxon>Phaseoleae</taxon>
        <taxon>Mucuna</taxon>
    </lineage>
</organism>
<reference evidence="7" key="1">
    <citation type="submission" date="2018-05" db="EMBL/GenBank/DDBJ databases">
        <title>Draft genome of Mucuna pruriens seed.</title>
        <authorList>
            <person name="Nnadi N.E."/>
            <person name="Vos R."/>
            <person name="Hasami M.H."/>
            <person name="Devisetty U.K."/>
            <person name="Aguiy J.C."/>
        </authorList>
    </citation>
    <scope>NUCLEOTIDE SEQUENCE [LARGE SCALE GENOMIC DNA]</scope>
    <source>
        <strain evidence="7">JCA_2017</strain>
    </source>
</reference>
<feature type="non-terminal residue" evidence="7">
    <location>
        <position position="1"/>
    </location>
</feature>
<dbReference type="PANTHER" id="PTHR36710">
    <property type="entry name" value="PECTINESTERASE INHIBITOR-LIKE"/>
    <property type="match status" value="1"/>
</dbReference>
<dbReference type="SUPFAM" id="SSF101148">
    <property type="entry name" value="Plant invertase/pectin methylesterase inhibitor"/>
    <property type="match status" value="1"/>
</dbReference>
<dbReference type="GO" id="GO:0004857">
    <property type="term" value="F:enzyme inhibitor activity"/>
    <property type="evidence" value="ECO:0007669"/>
    <property type="project" value="InterPro"/>
</dbReference>
<protein>
    <recommendedName>
        <fullName evidence="6">Pectinesterase inhibitor domain-containing protein</fullName>
    </recommendedName>
</protein>
<evidence type="ECO:0000259" key="6">
    <source>
        <dbReference type="SMART" id="SM00856"/>
    </source>
</evidence>
<feature type="domain" description="Pectinesterase inhibitor" evidence="6">
    <location>
        <begin position="27"/>
        <end position="173"/>
    </location>
</feature>
<feature type="signal peptide" evidence="5">
    <location>
        <begin position="1"/>
        <end position="24"/>
    </location>
</feature>
<dbReference type="Proteomes" id="UP000257109">
    <property type="component" value="Unassembled WGS sequence"/>
</dbReference>
<name>A0A371GFW2_MUCPR</name>
<keyword evidence="2" id="KW-1015">Disulfide bond</keyword>
<comment type="similarity">
    <text evidence="3">Belongs to the PMEI family.</text>
</comment>
<dbReference type="PROSITE" id="PS51257">
    <property type="entry name" value="PROKAR_LIPOPROTEIN"/>
    <property type="match status" value="1"/>
</dbReference>
<feature type="region of interest" description="Disordered" evidence="4">
    <location>
        <begin position="182"/>
        <end position="203"/>
    </location>
</feature>
<evidence type="ECO:0000256" key="1">
    <source>
        <dbReference type="ARBA" id="ARBA00022729"/>
    </source>
</evidence>
<dbReference type="EMBL" id="QJKJ01005668">
    <property type="protein sequence ID" value="RDX89445.1"/>
    <property type="molecule type" value="Genomic_DNA"/>
</dbReference>
<evidence type="ECO:0000256" key="2">
    <source>
        <dbReference type="ARBA" id="ARBA00023157"/>
    </source>
</evidence>
<dbReference type="NCBIfam" id="TIGR01614">
    <property type="entry name" value="PME_inhib"/>
    <property type="match status" value="1"/>
</dbReference>
<feature type="chain" id="PRO_5017058882" description="Pectinesterase inhibitor domain-containing protein" evidence="5">
    <location>
        <begin position="25"/>
        <end position="210"/>
    </location>
</feature>
<dbReference type="InterPro" id="IPR035513">
    <property type="entry name" value="Invertase/methylesterase_inhib"/>
</dbReference>
<sequence length="210" mass="22724">MAFSRIMTLIVVFVSLSCLLRTHAARTIQARVWATCRPTTSPNVCLKTILPQVAGLTRYNAYMAAEMEIMATKQQVNTTMNVITNLLAQPGNSKDLSDSLSTCLDQFGDITDDIAKALKQVALRDAAEARFMFSAVLSSYSTCNDQFAEGSSPCPIVDETRGVYDHASNSVDILKAIEDRESRRRAGNSVASPLTGPPPSPCQGQIGLCN</sequence>
<evidence type="ECO:0000256" key="4">
    <source>
        <dbReference type="SAM" id="MobiDB-lite"/>
    </source>
</evidence>
<keyword evidence="1 5" id="KW-0732">Signal</keyword>
<accession>A0A371GFW2</accession>
<evidence type="ECO:0000256" key="3">
    <source>
        <dbReference type="ARBA" id="ARBA00038471"/>
    </source>
</evidence>
<dbReference type="OrthoDB" id="770764at2759"/>
<keyword evidence="8" id="KW-1185">Reference proteome</keyword>